<reference evidence="27 28" key="1">
    <citation type="submission" date="2019-01" db="EMBL/GenBank/DDBJ databases">
        <authorList>
            <person name="Alioto T."/>
            <person name="Alioto T."/>
        </authorList>
    </citation>
    <scope>NUCLEOTIDE SEQUENCE [LARGE SCALE GENOMIC DNA]</scope>
</reference>
<evidence type="ECO:0000256" key="15">
    <source>
        <dbReference type="ARBA" id="ARBA00022989"/>
    </source>
</evidence>
<comment type="function">
    <text evidence="2">Beta-adrenergic receptors mediate the catecholamine-induced activation of adenylate cyclase through the action of G proteins. Beta-3 is involved in the regulation of lipolysis and thermogenesis.</text>
</comment>
<dbReference type="EC" id="2.6.1.1" evidence="8"/>
<feature type="transmembrane region" description="Helical" evidence="25">
    <location>
        <begin position="96"/>
        <end position="114"/>
    </location>
</feature>
<evidence type="ECO:0000256" key="25">
    <source>
        <dbReference type="SAM" id="Phobius"/>
    </source>
</evidence>
<comment type="catalytic activity">
    <reaction evidence="19">
        <text>L-aspartate + 2-oxoglutarate = oxaloacetate + L-glutamate</text>
        <dbReference type="Rhea" id="RHEA:21824"/>
        <dbReference type="ChEBI" id="CHEBI:16452"/>
        <dbReference type="ChEBI" id="CHEBI:16810"/>
        <dbReference type="ChEBI" id="CHEBI:29985"/>
        <dbReference type="ChEBI" id="CHEBI:29991"/>
        <dbReference type="EC" id="2.6.1.1"/>
    </reaction>
</comment>
<dbReference type="GO" id="GO:0004939">
    <property type="term" value="F:beta-adrenergic receptor activity"/>
    <property type="evidence" value="ECO:0007669"/>
    <property type="project" value="InterPro"/>
</dbReference>
<evidence type="ECO:0000256" key="22">
    <source>
        <dbReference type="ARBA" id="ARBA00077046"/>
    </source>
</evidence>
<dbReference type="PRINTS" id="PR00563">
    <property type="entry name" value="ADRENRGCB3AR"/>
</dbReference>
<feature type="region of interest" description="Disordered" evidence="24">
    <location>
        <begin position="270"/>
        <end position="294"/>
    </location>
</feature>
<comment type="similarity">
    <text evidence="5">Belongs to the class-I pyridoxal-phosphate-dependent aminotransferase family.</text>
</comment>
<dbReference type="GO" id="GO:0007189">
    <property type="term" value="P:adenylate cyclase-activating G protein-coupled receptor signaling pathway"/>
    <property type="evidence" value="ECO:0007669"/>
    <property type="project" value="InterPro"/>
</dbReference>
<feature type="transmembrane region" description="Helical" evidence="25">
    <location>
        <begin position="235"/>
        <end position="253"/>
    </location>
</feature>
<comment type="subcellular location">
    <subcellularLocation>
        <location evidence="4">Cytoplasm</location>
    </subcellularLocation>
    <subcellularLocation>
        <location evidence="3">Membrane</location>
    </subcellularLocation>
</comment>
<comment type="similarity">
    <text evidence="23">Belongs to the G-protein coupled receptor 1 family.</text>
</comment>
<feature type="compositionally biased region" description="Low complexity" evidence="24">
    <location>
        <begin position="273"/>
        <end position="294"/>
    </location>
</feature>
<dbReference type="InterPro" id="IPR000276">
    <property type="entry name" value="GPCR_Rhodpsn"/>
</dbReference>
<evidence type="ECO:0000256" key="12">
    <source>
        <dbReference type="ARBA" id="ARBA00022679"/>
    </source>
</evidence>
<evidence type="ECO:0000256" key="23">
    <source>
        <dbReference type="RuleBase" id="RU000688"/>
    </source>
</evidence>
<keyword evidence="11" id="KW-0032">Aminotransferase</keyword>
<dbReference type="InterPro" id="IPR004839">
    <property type="entry name" value="Aminotransferase_I/II_large"/>
</dbReference>
<keyword evidence="10" id="KW-0963">Cytoplasm</keyword>
<keyword evidence="15 25" id="KW-1133">Transmembrane helix</keyword>
<evidence type="ECO:0000256" key="10">
    <source>
        <dbReference type="ARBA" id="ARBA00022490"/>
    </source>
</evidence>
<feature type="region of interest" description="Disordered" evidence="24">
    <location>
        <begin position="16"/>
        <end position="47"/>
    </location>
</feature>
<dbReference type="Pfam" id="PF00001">
    <property type="entry name" value="7tm_1"/>
    <property type="match status" value="1"/>
</dbReference>
<dbReference type="Proteomes" id="UP000386466">
    <property type="component" value="Unassembled WGS sequence"/>
</dbReference>
<keyword evidence="23 27" id="KW-0675">Receptor</keyword>
<evidence type="ECO:0000256" key="20">
    <source>
        <dbReference type="ARBA" id="ARBA00072010"/>
    </source>
</evidence>
<evidence type="ECO:0000256" key="14">
    <source>
        <dbReference type="ARBA" id="ARBA00022898"/>
    </source>
</evidence>
<keyword evidence="16 23" id="KW-0297">G-protein coupled receptor</keyword>
<dbReference type="AlphaFoldDB" id="A0A485NUX4"/>
<dbReference type="PANTHER" id="PTHR11879">
    <property type="entry name" value="ASPARTATE AMINOTRANSFERASE"/>
    <property type="match status" value="1"/>
</dbReference>
<dbReference type="GO" id="GO:0005829">
    <property type="term" value="C:cytosol"/>
    <property type="evidence" value="ECO:0007669"/>
    <property type="project" value="TreeGrafter"/>
</dbReference>
<dbReference type="PRINTS" id="PR01103">
    <property type="entry name" value="ADRENERGICR"/>
</dbReference>
<evidence type="ECO:0000256" key="16">
    <source>
        <dbReference type="ARBA" id="ARBA00023040"/>
    </source>
</evidence>
<dbReference type="InterPro" id="IPR015424">
    <property type="entry name" value="PyrdxlP-dep_Trfase"/>
</dbReference>
<gene>
    <name evidence="27" type="ORF">LYPA_23C018268</name>
</gene>
<feature type="transmembrane region" description="Helical" evidence="25">
    <location>
        <begin position="134"/>
        <end position="155"/>
    </location>
</feature>
<keyword evidence="14" id="KW-0663">Pyridoxal phosphate</keyword>
<dbReference type="GO" id="GO:0030170">
    <property type="term" value="F:pyridoxal phosphate binding"/>
    <property type="evidence" value="ECO:0007669"/>
    <property type="project" value="InterPro"/>
</dbReference>
<feature type="transmembrane region" description="Helical" evidence="25">
    <location>
        <begin position="316"/>
        <end position="336"/>
    </location>
</feature>
<evidence type="ECO:0000256" key="4">
    <source>
        <dbReference type="ARBA" id="ARBA00004496"/>
    </source>
</evidence>
<keyword evidence="13 23" id="KW-0812">Transmembrane</keyword>
<feature type="transmembrane region" description="Helical" evidence="25">
    <location>
        <begin position="176"/>
        <end position="196"/>
    </location>
</feature>
<comment type="cofactor">
    <cofactor evidence="1">
        <name>pyridoxal 5'-phosphate</name>
        <dbReference type="ChEBI" id="CHEBI:597326"/>
    </cofactor>
</comment>
<dbReference type="SUPFAM" id="SSF81321">
    <property type="entry name" value="Family A G protein-coupled receptor-like"/>
    <property type="match status" value="1"/>
</dbReference>
<keyword evidence="12" id="KW-0808">Transferase</keyword>
<evidence type="ECO:0000256" key="8">
    <source>
        <dbReference type="ARBA" id="ARBA00012753"/>
    </source>
</evidence>
<name>A0A485NUX4_LYNPA</name>
<dbReference type="EMBL" id="CAAGRJ010025051">
    <property type="protein sequence ID" value="VFV37791.1"/>
    <property type="molecule type" value="Genomic_DNA"/>
</dbReference>
<evidence type="ECO:0000256" key="18">
    <source>
        <dbReference type="ARBA" id="ARBA00030352"/>
    </source>
</evidence>
<dbReference type="Pfam" id="PF00155">
    <property type="entry name" value="Aminotran_1_2"/>
    <property type="match status" value="1"/>
</dbReference>
<proteinExistence type="inferred from homology"/>
<accession>A0A485NUX4</accession>
<evidence type="ECO:0000256" key="19">
    <source>
        <dbReference type="ARBA" id="ARBA00049185"/>
    </source>
</evidence>
<dbReference type="CDD" id="cd00609">
    <property type="entry name" value="AAT_like"/>
    <property type="match status" value="1"/>
</dbReference>
<dbReference type="PROSITE" id="PS00237">
    <property type="entry name" value="G_PROTEIN_RECEP_F1_1"/>
    <property type="match status" value="1"/>
</dbReference>
<evidence type="ECO:0000256" key="3">
    <source>
        <dbReference type="ARBA" id="ARBA00004370"/>
    </source>
</evidence>
<dbReference type="Gene3D" id="3.40.640.10">
    <property type="entry name" value="Type I PLP-dependent aspartate aminotransferase-like (Major domain)"/>
    <property type="match status" value="1"/>
</dbReference>
<dbReference type="SUPFAM" id="SSF53383">
    <property type="entry name" value="PLP-dependent transferases"/>
    <property type="match status" value="1"/>
</dbReference>
<evidence type="ECO:0000256" key="9">
    <source>
        <dbReference type="ARBA" id="ARBA00021558"/>
    </source>
</evidence>
<dbReference type="GO" id="GO:0016020">
    <property type="term" value="C:membrane"/>
    <property type="evidence" value="ECO:0007669"/>
    <property type="project" value="UniProtKB-SubCell"/>
</dbReference>
<dbReference type="InterPro" id="IPR017452">
    <property type="entry name" value="GPCR_Rhodpsn_7TM"/>
</dbReference>
<dbReference type="SMART" id="SM01381">
    <property type="entry name" value="7TM_GPCR_Srsx"/>
    <property type="match status" value="1"/>
</dbReference>
<dbReference type="CDD" id="cd15959">
    <property type="entry name" value="7tmA_Beta3_AR"/>
    <property type="match status" value="1"/>
</dbReference>
<comment type="subunit">
    <text evidence="7">Homodimer.</text>
</comment>
<evidence type="ECO:0000256" key="6">
    <source>
        <dbReference type="ARBA" id="ARBA00011154"/>
    </source>
</evidence>
<dbReference type="Gene3D" id="1.20.1070.10">
    <property type="entry name" value="Rhodopsin 7-helix transmembrane proteins"/>
    <property type="match status" value="1"/>
</dbReference>
<evidence type="ECO:0000259" key="26">
    <source>
        <dbReference type="PROSITE" id="PS50262"/>
    </source>
</evidence>
<dbReference type="PRINTS" id="PR00237">
    <property type="entry name" value="GPCRRHODOPSN"/>
</dbReference>
<dbReference type="PROSITE" id="PS50262">
    <property type="entry name" value="G_PROTEIN_RECEP_F1_2"/>
    <property type="match status" value="1"/>
</dbReference>
<evidence type="ECO:0000256" key="13">
    <source>
        <dbReference type="ARBA" id="ARBA00022692"/>
    </source>
</evidence>
<evidence type="ECO:0000256" key="17">
    <source>
        <dbReference type="ARBA" id="ARBA00023136"/>
    </source>
</evidence>
<dbReference type="InterPro" id="IPR015422">
    <property type="entry name" value="PyrdxlP-dep_Trfase_small"/>
</dbReference>
<sequence length="814" mass="89203">MSSRVSWETPSLFPSRPTHAAGMAPWPHGNGSLASWPDDPTLTPNTANTSGLPGVPWAVALAGALLALAVLATVGGNLLVIVAIARTPRLQTMTNVFVTSLATADLVVGLLVVPPGATLALTGHWPLGATGCELWTSVDVLCVTASIETLCALAVDRYLAVTNPLRYGALVTKRRARAAVVLVWVVSAAVSFAPIMSKWWRVGADAEAQRCHSNPHCCAFASNIPYALLSSSVSFYLPLLVMLFVYARVFVVATRQLRLLRGELGRFPPGESPPAASRSLSPAPAGPCASPAGVPSYGRRPARLLPLREHRALRTLGLIMGTFSLCWLPFFVANVVRALGGPSLVPSPAFLALNWLGYANSAFNPLIYCRSPDFRSAFRRLLCRCRREERHAAASGAGETSDAPAALTRPAESVFLDVPLAQKLEGSLLKTYKQDDCPNKMFLAYKVCMSNKGQPWVSSVVRKTRLQIAQDPSLNYEYMPVMGMKSFIQASLKLLFGRRNQVIVENRVGGVHTVGDNGAFQLGAQFLKIWRQDSQVVYIISSRKEPHGLVFQDMGFKVSEYSFWDPKKLRVDPNVLLNVVEQAPHGCIFVIGNTGDCKLTQSQWARLMASMKRKQIFPFFDIPYQGLSTGDLEEDTNFLQYFVSQGFEFFCSQSLSKTFGIYDEGVGILVVVALNNQLLLCVLSQLMTLTRALWLNSPSRGARIITSILCNPALQEEWKHSLKGLVEDIMLTKEKVKEKLRLLGTPGSWDHITDQSGPHSYLGLNSEQVEYLVKEKHIYIPKDGQINFTCINACNVDYITQSINEAVLSIKGSQ</sequence>
<evidence type="ECO:0000256" key="7">
    <source>
        <dbReference type="ARBA" id="ARBA00011738"/>
    </source>
</evidence>
<protein>
    <recommendedName>
        <fullName evidence="9">Beta-3 adrenergic receptor</fullName>
        <ecNumber evidence="8">2.6.1.1</ecNumber>
    </recommendedName>
    <alternativeName>
        <fullName evidence="18">Beta-3 adrenoreceptor</fullName>
    </alternativeName>
    <alternativeName>
        <fullName evidence="22">Glutamate oxaloacetate transaminase 1-like protein 1</fullName>
    </alternativeName>
    <alternativeName>
        <fullName evidence="20">Putative aspartate aminotransferase, cytoplasmic 2</fullName>
    </alternativeName>
    <alternativeName>
        <fullName evidence="21">Transaminase A-like protein 1</fullName>
    </alternativeName>
</protein>
<evidence type="ECO:0000256" key="5">
    <source>
        <dbReference type="ARBA" id="ARBA00007441"/>
    </source>
</evidence>
<dbReference type="FunFam" id="3.40.640.10:FF:000098">
    <property type="entry name" value="Glutamic-oxaloacetic transaminase 1 like 1"/>
    <property type="match status" value="1"/>
</dbReference>
<dbReference type="GO" id="GO:0004069">
    <property type="term" value="F:L-aspartate:2-oxoglutarate aminotransferase activity"/>
    <property type="evidence" value="ECO:0007669"/>
    <property type="project" value="UniProtKB-EC"/>
</dbReference>
<dbReference type="GO" id="GO:0006532">
    <property type="term" value="P:aspartate biosynthetic process"/>
    <property type="evidence" value="ECO:0007669"/>
    <property type="project" value="TreeGrafter"/>
</dbReference>
<dbReference type="InterPro" id="IPR000681">
    <property type="entry name" value="ADRB3_rcpt"/>
</dbReference>
<dbReference type="Gene3D" id="3.90.1150.10">
    <property type="entry name" value="Aspartate Aminotransferase, domain 1"/>
    <property type="match status" value="1"/>
</dbReference>
<comment type="subunit">
    <text evidence="6">Interacts with ARRDC3.</text>
</comment>
<dbReference type="InterPro" id="IPR002233">
    <property type="entry name" value="ADR_fam"/>
</dbReference>
<keyword evidence="23" id="KW-0807">Transducer</keyword>
<evidence type="ECO:0000256" key="2">
    <source>
        <dbReference type="ARBA" id="ARBA00003285"/>
    </source>
</evidence>
<evidence type="ECO:0000256" key="11">
    <source>
        <dbReference type="ARBA" id="ARBA00022576"/>
    </source>
</evidence>
<feature type="transmembrane region" description="Helical" evidence="25">
    <location>
        <begin position="57"/>
        <end position="84"/>
    </location>
</feature>
<evidence type="ECO:0000256" key="1">
    <source>
        <dbReference type="ARBA" id="ARBA00001933"/>
    </source>
</evidence>
<keyword evidence="28" id="KW-1185">Reference proteome</keyword>
<evidence type="ECO:0000256" key="21">
    <source>
        <dbReference type="ARBA" id="ARBA00076715"/>
    </source>
</evidence>
<organism evidence="27 28">
    <name type="scientific">Lynx pardinus</name>
    <name type="common">Iberian lynx</name>
    <name type="synonym">Felis pardina</name>
    <dbReference type="NCBI Taxonomy" id="191816"/>
    <lineage>
        <taxon>Eukaryota</taxon>
        <taxon>Metazoa</taxon>
        <taxon>Chordata</taxon>
        <taxon>Craniata</taxon>
        <taxon>Vertebrata</taxon>
        <taxon>Euteleostomi</taxon>
        <taxon>Mammalia</taxon>
        <taxon>Eutheria</taxon>
        <taxon>Laurasiatheria</taxon>
        <taxon>Carnivora</taxon>
        <taxon>Feliformia</taxon>
        <taxon>Felidae</taxon>
        <taxon>Felinae</taxon>
        <taxon>Lynx</taxon>
    </lineage>
</organism>
<dbReference type="PANTHER" id="PTHR11879:SF6">
    <property type="entry name" value="ASPARTATE AMINOTRANSFERASE, CYTOPLASMIC 2-RELATED"/>
    <property type="match status" value="1"/>
</dbReference>
<evidence type="ECO:0000256" key="24">
    <source>
        <dbReference type="SAM" id="MobiDB-lite"/>
    </source>
</evidence>
<evidence type="ECO:0000313" key="28">
    <source>
        <dbReference type="Proteomes" id="UP000386466"/>
    </source>
</evidence>
<dbReference type="InterPro" id="IPR015421">
    <property type="entry name" value="PyrdxlP-dep_Trfase_major"/>
</dbReference>
<dbReference type="InterPro" id="IPR000796">
    <property type="entry name" value="Asp_trans"/>
</dbReference>
<evidence type="ECO:0000313" key="27">
    <source>
        <dbReference type="EMBL" id="VFV37791.1"/>
    </source>
</evidence>
<keyword evidence="17 25" id="KW-0472">Membrane</keyword>
<feature type="domain" description="G-protein coupled receptors family 1 profile" evidence="26">
    <location>
        <begin position="76"/>
        <end position="368"/>
    </location>
</feature>